<sequence>MILEALTSDRCIEGQGVIDGKIDAMHDRNVINSIVFLLAMSPCMDFLNWLEPDMSLNVLTCLDDPSDLVRVSSVSRSWRHFVIENDLCKKLCLRMFPQLSRVAGVVELNSPDAEEVAEIGSSKSKELETLEREHRVYAFLARGFISFNVRSSISKAISASSTDNYPEESIRNTLEPRVMVGQRASYWSSKGQSDPAVPEILIYKLVSDLVVINEVSIHPFQAFFQVGLPIYSAKAVRFHMGCAKSLVVVECDSKDESCHENKFVWTYTSEVFPMTQENRLQTFKLPEPVLCIGGILQIELLGRVQRQEMDGLFYICVSHVEVKGKPLSPAFGVEIHVPSGEFVLKNDVQAKLHNQQNLPENESIIISTVNLEDMRGMQPFVNWNVVGIEEEYQGEEEDGSDEEYFL</sequence>
<dbReference type="EMBL" id="RDQH01000333">
    <property type="protein sequence ID" value="RXH93587.1"/>
    <property type="molecule type" value="Genomic_DNA"/>
</dbReference>
<dbReference type="SMART" id="SM00256">
    <property type="entry name" value="FBOX"/>
    <property type="match status" value="1"/>
</dbReference>
<dbReference type="PANTHER" id="PTHR39741">
    <property type="entry name" value="F-BOX DOMAIN CONTAINING PROTEIN, EXPRESSED"/>
    <property type="match status" value="1"/>
</dbReference>
<organism evidence="2 3">
    <name type="scientific">Malus domestica</name>
    <name type="common">Apple</name>
    <name type="synonym">Pyrus malus</name>
    <dbReference type="NCBI Taxonomy" id="3750"/>
    <lineage>
        <taxon>Eukaryota</taxon>
        <taxon>Viridiplantae</taxon>
        <taxon>Streptophyta</taxon>
        <taxon>Embryophyta</taxon>
        <taxon>Tracheophyta</taxon>
        <taxon>Spermatophyta</taxon>
        <taxon>Magnoliopsida</taxon>
        <taxon>eudicotyledons</taxon>
        <taxon>Gunneridae</taxon>
        <taxon>Pentapetalae</taxon>
        <taxon>rosids</taxon>
        <taxon>fabids</taxon>
        <taxon>Rosales</taxon>
        <taxon>Rosaceae</taxon>
        <taxon>Amygdaloideae</taxon>
        <taxon>Maleae</taxon>
        <taxon>Malus</taxon>
    </lineage>
</organism>
<gene>
    <name evidence="2" type="ORF">DVH24_014163</name>
</gene>
<dbReference type="InterPro" id="IPR055336">
    <property type="entry name" value="At4g00755-like"/>
</dbReference>
<proteinExistence type="predicted"/>
<reference evidence="2 3" key="1">
    <citation type="submission" date="2018-10" db="EMBL/GenBank/DDBJ databases">
        <title>A high-quality apple genome assembly.</title>
        <authorList>
            <person name="Hu J."/>
        </authorList>
    </citation>
    <scope>NUCLEOTIDE SEQUENCE [LARGE SCALE GENOMIC DNA]</scope>
    <source>
        <strain evidence="3">cv. HFTH1</strain>
        <tissue evidence="2">Young leaf</tissue>
    </source>
</reference>
<dbReference type="InterPro" id="IPR036047">
    <property type="entry name" value="F-box-like_dom_sf"/>
</dbReference>
<dbReference type="Pfam" id="PF12937">
    <property type="entry name" value="F-box-like"/>
    <property type="match status" value="1"/>
</dbReference>
<protein>
    <recommendedName>
        <fullName evidence="1">F-box domain-containing protein</fullName>
    </recommendedName>
</protein>
<evidence type="ECO:0000313" key="2">
    <source>
        <dbReference type="EMBL" id="RXH93587.1"/>
    </source>
</evidence>
<dbReference type="PANTHER" id="PTHR39741:SF14">
    <property type="entry name" value="F-BOX DOMAIN-CONTAINING PROTEIN"/>
    <property type="match status" value="1"/>
</dbReference>
<comment type="caution">
    <text evidence="2">The sequence shown here is derived from an EMBL/GenBank/DDBJ whole genome shotgun (WGS) entry which is preliminary data.</text>
</comment>
<dbReference type="Proteomes" id="UP000290289">
    <property type="component" value="Chromosome 7"/>
</dbReference>
<feature type="domain" description="F-box" evidence="1">
    <location>
        <begin position="50"/>
        <end position="91"/>
    </location>
</feature>
<name>A0A498JFL2_MALDO</name>
<dbReference type="SUPFAM" id="SSF81383">
    <property type="entry name" value="F-box domain"/>
    <property type="match status" value="1"/>
</dbReference>
<dbReference type="InterPro" id="IPR001810">
    <property type="entry name" value="F-box_dom"/>
</dbReference>
<keyword evidence="3" id="KW-1185">Reference proteome</keyword>
<dbReference type="AlphaFoldDB" id="A0A498JFL2"/>
<dbReference type="Gene3D" id="1.20.1280.50">
    <property type="match status" value="1"/>
</dbReference>
<evidence type="ECO:0000259" key="1">
    <source>
        <dbReference type="SMART" id="SM00256"/>
    </source>
</evidence>
<accession>A0A498JFL2</accession>
<evidence type="ECO:0000313" key="3">
    <source>
        <dbReference type="Proteomes" id="UP000290289"/>
    </source>
</evidence>